<keyword evidence="2" id="KW-0812">Transmembrane</keyword>
<dbReference type="RefSeq" id="WP_125056318.1">
    <property type="nucleotide sequence ID" value="NZ_BHZD01000001.1"/>
</dbReference>
<evidence type="ECO:0000256" key="2">
    <source>
        <dbReference type="SAM" id="Phobius"/>
    </source>
</evidence>
<feature type="transmembrane region" description="Helical" evidence="2">
    <location>
        <begin position="28"/>
        <end position="52"/>
    </location>
</feature>
<comment type="caution">
    <text evidence="3">The sequence shown here is derived from an EMBL/GenBank/DDBJ whole genome shotgun (WGS) entry which is preliminary data.</text>
</comment>
<feature type="region of interest" description="Disordered" evidence="1">
    <location>
        <begin position="1"/>
        <end position="22"/>
    </location>
</feature>
<evidence type="ECO:0000256" key="1">
    <source>
        <dbReference type="SAM" id="MobiDB-lite"/>
    </source>
</evidence>
<protein>
    <submittedName>
        <fullName evidence="3">Uncharacterized protein</fullName>
    </submittedName>
</protein>
<feature type="region of interest" description="Disordered" evidence="1">
    <location>
        <begin position="88"/>
        <end position="109"/>
    </location>
</feature>
<feature type="compositionally biased region" description="Low complexity" evidence="1">
    <location>
        <begin position="90"/>
        <end position="102"/>
    </location>
</feature>
<dbReference type="AlphaFoldDB" id="A0A401W972"/>
<sequence>MPQHNPYAQGPEPGPGAGGTGGGGVQHWLWALGGAVAASAMGGAILFAVGAFGDARPNPDLAGYSYTSDLCNRTAFTPFESANYKIKPAGSTSSSGSSGSSTQNPQYSGVQQGAMDSMWCNAELKPSGADSNDYSSTWIYSSATLHRKTDPSAEFADSYRAYGSQRSSVSYQVTPVPGIGDEAYLVSRSDNSSGSYVILGVRDGWATYQLTWSSYTSRSSSAKPPTTEQVTGLLKASAAETLRKLRS</sequence>
<reference evidence="3 4" key="1">
    <citation type="submission" date="2018-11" db="EMBL/GenBank/DDBJ databases">
        <title>Whole genome sequence of Streptomyces paromomycinus NBRC 15454(T).</title>
        <authorList>
            <person name="Komaki H."/>
            <person name="Tamura T."/>
        </authorList>
    </citation>
    <scope>NUCLEOTIDE SEQUENCE [LARGE SCALE GENOMIC DNA]</scope>
    <source>
        <strain evidence="3 4">NBRC 15454</strain>
    </source>
</reference>
<evidence type="ECO:0000313" key="4">
    <source>
        <dbReference type="Proteomes" id="UP000286746"/>
    </source>
</evidence>
<name>A0A401W972_STREY</name>
<proteinExistence type="predicted"/>
<organism evidence="3 4">
    <name type="scientific">Streptomyces paromomycinus</name>
    <name type="common">Streptomyces rimosus subsp. paromomycinus</name>
    <dbReference type="NCBI Taxonomy" id="92743"/>
    <lineage>
        <taxon>Bacteria</taxon>
        <taxon>Bacillati</taxon>
        <taxon>Actinomycetota</taxon>
        <taxon>Actinomycetes</taxon>
        <taxon>Kitasatosporales</taxon>
        <taxon>Streptomycetaceae</taxon>
        <taxon>Streptomyces</taxon>
    </lineage>
</organism>
<keyword evidence="4" id="KW-1185">Reference proteome</keyword>
<accession>A0A401W972</accession>
<gene>
    <name evidence="3" type="ORF">GKJPGBOP_05606</name>
</gene>
<dbReference type="Proteomes" id="UP000286746">
    <property type="component" value="Unassembled WGS sequence"/>
</dbReference>
<dbReference type="EMBL" id="BHZD01000001">
    <property type="protein sequence ID" value="GCD45863.1"/>
    <property type="molecule type" value="Genomic_DNA"/>
</dbReference>
<keyword evidence="2" id="KW-1133">Transmembrane helix</keyword>
<evidence type="ECO:0000313" key="3">
    <source>
        <dbReference type="EMBL" id="GCD45863.1"/>
    </source>
</evidence>
<keyword evidence="2" id="KW-0472">Membrane</keyword>